<evidence type="ECO:0000313" key="3">
    <source>
        <dbReference type="Proteomes" id="UP001164187"/>
    </source>
</evidence>
<keyword evidence="1" id="KW-0812">Transmembrane</keyword>
<dbReference type="PANTHER" id="PTHR37305:SF1">
    <property type="entry name" value="MEMBRANE PROTEIN"/>
    <property type="match status" value="1"/>
</dbReference>
<dbReference type="PANTHER" id="PTHR37305">
    <property type="entry name" value="INTEGRAL MEMBRANE PROTEIN-RELATED"/>
    <property type="match status" value="1"/>
</dbReference>
<keyword evidence="1" id="KW-1133">Transmembrane helix</keyword>
<sequence length="431" mass="48947">MSDNIKSRKFFSLPLMKQNIKSNMIVVIAITLIMCMVATVINYAMSTLQKETISDQIKNAEKSFYAHMFVLTSYNEQSQKAIENMIKSNPSMQNISQEQKDTIIRDKVKKLSYMDFVNRNNRKVYDELFDKAEKTRNKKNNKYKISSDELDKDIKILKKSSVDMNVYVKNFDYLYNLKDKKGVFSGKDLSTRDMINTNMKALGVSTQFIKNMTDMDMGTMMNQMYYTVMGLLPIFLLIIIVSNNLIADQVDKGSMAYILSTPTKRSAVVTTHMIYMIVMPALVISIVCLVRVFTSYMFFDTVNLDRIIGLHIGMYAIVEAVSGICFLGGCLFNSSKNAMAFGGGLTMWFFLCSLLGFFGSDDIVMLGIGVEKLSLFNKMTIVGFYDIKSISTLGTSNIDYGFEWKLAILFIIAILTYLIASIKFVKKDLPL</sequence>
<feature type="transmembrane region" description="Helical" evidence="1">
    <location>
        <begin position="267"/>
        <end position="292"/>
    </location>
</feature>
<proteinExistence type="predicted"/>
<reference evidence="2" key="1">
    <citation type="submission" date="2022-12" db="EMBL/GenBank/DDBJ databases">
        <title>Peptostreptococcus.</title>
        <authorList>
            <person name="Lee S.H."/>
        </authorList>
    </citation>
    <scope>NUCLEOTIDE SEQUENCE</scope>
    <source>
        <strain evidence="2">CBA3647</strain>
    </source>
</reference>
<name>A0ABY7JMC5_9FIRM</name>
<feature type="transmembrane region" description="Helical" evidence="1">
    <location>
        <begin position="24"/>
        <end position="45"/>
    </location>
</feature>
<protein>
    <submittedName>
        <fullName evidence="2">ABC transporter permease subunit</fullName>
    </submittedName>
</protein>
<feature type="transmembrane region" description="Helical" evidence="1">
    <location>
        <begin position="406"/>
        <end position="425"/>
    </location>
</feature>
<dbReference type="Pfam" id="PF12679">
    <property type="entry name" value="ABC2_membrane_2"/>
    <property type="match status" value="1"/>
</dbReference>
<organism evidence="2 3">
    <name type="scientific">Peptostreptococcus equinus</name>
    <dbReference type="NCBI Taxonomy" id="3003601"/>
    <lineage>
        <taxon>Bacteria</taxon>
        <taxon>Bacillati</taxon>
        <taxon>Bacillota</taxon>
        <taxon>Clostridia</taxon>
        <taxon>Peptostreptococcales</taxon>
        <taxon>Peptostreptococcaceae</taxon>
        <taxon>Peptostreptococcus</taxon>
    </lineage>
</organism>
<evidence type="ECO:0000256" key="1">
    <source>
        <dbReference type="SAM" id="Phobius"/>
    </source>
</evidence>
<accession>A0ABY7JMC5</accession>
<dbReference type="RefSeq" id="WP_269311211.1">
    <property type="nucleotide sequence ID" value="NZ_CP114052.1"/>
</dbReference>
<feature type="transmembrane region" description="Helical" evidence="1">
    <location>
        <begin position="339"/>
        <end position="358"/>
    </location>
</feature>
<evidence type="ECO:0000313" key="2">
    <source>
        <dbReference type="EMBL" id="WAW14515.1"/>
    </source>
</evidence>
<keyword evidence="3" id="KW-1185">Reference proteome</keyword>
<gene>
    <name evidence="2" type="ORF">O0R46_07910</name>
</gene>
<keyword evidence="1" id="KW-0472">Membrane</keyword>
<feature type="transmembrane region" description="Helical" evidence="1">
    <location>
        <begin position="224"/>
        <end position="246"/>
    </location>
</feature>
<feature type="transmembrane region" description="Helical" evidence="1">
    <location>
        <begin position="312"/>
        <end position="332"/>
    </location>
</feature>
<dbReference type="Proteomes" id="UP001164187">
    <property type="component" value="Chromosome"/>
</dbReference>
<dbReference type="EMBL" id="CP114052">
    <property type="protein sequence ID" value="WAW14515.1"/>
    <property type="molecule type" value="Genomic_DNA"/>
</dbReference>